<organism evidence="1 2">
    <name type="scientific">Pseudoalteromonas nigrifaciens</name>
    <dbReference type="NCBI Taxonomy" id="28109"/>
    <lineage>
        <taxon>Bacteria</taxon>
        <taxon>Pseudomonadati</taxon>
        <taxon>Pseudomonadota</taxon>
        <taxon>Gammaproteobacteria</taxon>
        <taxon>Alteromonadales</taxon>
        <taxon>Pseudoalteromonadaceae</taxon>
        <taxon>Pseudoalteromonas</taxon>
    </lineage>
</organism>
<dbReference type="EMBL" id="CP011036">
    <property type="protein sequence ID" value="ASM54023.1"/>
    <property type="molecule type" value="Genomic_DNA"/>
</dbReference>
<evidence type="ECO:0000313" key="2">
    <source>
        <dbReference type="Proteomes" id="UP000198329"/>
    </source>
</evidence>
<gene>
    <name evidence="1" type="ORF">PNIG_a1946</name>
</gene>
<dbReference type="KEGG" id="png:PNIG_a1946"/>
<accession>A0AAC9UI30</accession>
<keyword evidence="2" id="KW-1185">Reference proteome</keyword>
<sequence>MNNFTEIIFNQQNEKTEAFKVKAAELGAEIQKNSKELLNQMRRELSDI</sequence>
<proteinExistence type="predicted"/>
<dbReference type="Proteomes" id="UP000198329">
    <property type="component" value="Chromosome I"/>
</dbReference>
<reference evidence="1 2" key="1">
    <citation type="submission" date="2015-03" db="EMBL/GenBank/DDBJ databases">
        <authorList>
            <person name="Xie B.-B."/>
            <person name="Rong J.-C."/>
            <person name="Qin Q.-L."/>
            <person name="Zhang Y.-Z."/>
        </authorList>
    </citation>
    <scope>NUCLEOTIDE SEQUENCE [LARGE SCALE GENOMIC DNA]</scope>
    <source>
        <strain evidence="1 2">KMM 661</strain>
    </source>
</reference>
<name>A0AAC9UI30_9GAMM</name>
<protein>
    <submittedName>
        <fullName evidence="1">Uncharacterized protein</fullName>
    </submittedName>
</protein>
<dbReference type="AlphaFoldDB" id="A0AAC9UI30"/>
<evidence type="ECO:0000313" key="1">
    <source>
        <dbReference type="EMBL" id="ASM54023.1"/>
    </source>
</evidence>